<evidence type="ECO:0000256" key="1">
    <source>
        <dbReference type="SAM" id="MobiDB-lite"/>
    </source>
</evidence>
<dbReference type="Proteomes" id="UP000655751">
    <property type="component" value="Unassembled WGS sequence"/>
</dbReference>
<evidence type="ECO:0000313" key="2">
    <source>
        <dbReference type="EMBL" id="MBH0775843.1"/>
    </source>
</evidence>
<feature type="region of interest" description="Disordered" evidence="1">
    <location>
        <begin position="227"/>
        <end position="254"/>
    </location>
</feature>
<name>A0A931I8H1_9NOCA</name>
<gene>
    <name evidence="2" type="ORF">IT779_06040</name>
</gene>
<keyword evidence="3" id="KW-1185">Reference proteome</keyword>
<organism evidence="2 3">
    <name type="scientific">Nocardia bovistercoris</name>
    <dbReference type="NCBI Taxonomy" id="2785916"/>
    <lineage>
        <taxon>Bacteria</taxon>
        <taxon>Bacillati</taxon>
        <taxon>Actinomycetota</taxon>
        <taxon>Actinomycetes</taxon>
        <taxon>Mycobacteriales</taxon>
        <taxon>Nocardiaceae</taxon>
        <taxon>Nocardia</taxon>
    </lineage>
</organism>
<protein>
    <recommendedName>
        <fullName evidence="4">Di-and tripeptidase</fullName>
    </recommendedName>
</protein>
<comment type="caution">
    <text evidence="2">The sequence shown here is derived from an EMBL/GenBank/DDBJ whole genome shotgun (WGS) entry which is preliminary data.</text>
</comment>
<evidence type="ECO:0008006" key="4">
    <source>
        <dbReference type="Google" id="ProtNLM"/>
    </source>
</evidence>
<proteinExistence type="predicted"/>
<evidence type="ECO:0000313" key="3">
    <source>
        <dbReference type="Proteomes" id="UP000655751"/>
    </source>
</evidence>
<accession>A0A931I8H1</accession>
<dbReference type="AlphaFoldDB" id="A0A931I8H1"/>
<reference evidence="2" key="1">
    <citation type="submission" date="2020-11" db="EMBL/GenBank/DDBJ databases">
        <title>Nocardia NEAU-351.nov., a novel actinomycete isolated from the cow dung.</title>
        <authorList>
            <person name="Zhang X."/>
        </authorList>
    </citation>
    <scope>NUCLEOTIDE SEQUENCE</scope>
    <source>
        <strain evidence="2">NEAU-351</strain>
    </source>
</reference>
<dbReference type="EMBL" id="JADMLG010000002">
    <property type="protein sequence ID" value="MBH0775843.1"/>
    <property type="molecule type" value="Genomic_DNA"/>
</dbReference>
<sequence length="254" mass="26634">MKNGTLEKTVVALLENGSKLQAPAVAKYIDMIRRSHPDETPAQTIARLERIYLLAVTGSGTAAGATAAMPGVGTIASVATITAETAFFLEASALYTLAIAAVHGIAPEAKEQRRALVIAVVLGDAGMDIVERSVGHSAKNWGTLLATRVPGLAGMNDSLMKRFLVRFVTKRVALMAGKVIPMGIGAVIGGVGNRALGQTTIANAHKAFGPPPPTWPAPRHLVIEADPLTAIDRPDPKQLDAGRFDPKRRGTGPR</sequence>
<dbReference type="RefSeq" id="WP_196148161.1">
    <property type="nucleotide sequence ID" value="NZ_JADMLG010000002.1"/>
</dbReference>
<feature type="compositionally biased region" description="Basic and acidic residues" evidence="1">
    <location>
        <begin position="232"/>
        <end position="248"/>
    </location>
</feature>